<evidence type="ECO:0000259" key="3">
    <source>
        <dbReference type="PROSITE" id="PS50894"/>
    </source>
</evidence>
<dbReference type="Gene3D" id="1.20.120.160">
    <property type="entry name" value="HPT domain"/>
    <property type="match status" value="1"/>
</dbReference>
<dbReference type="InterPro" id="IPR036641">
    <property type="entry name" value="HPT_dom_sf"/>
</dbReference>
<proteinExistence type="predicted"/>
<dbReference type="SUPFAM" id="SSF47226">
    <property type="entry name" value="Histidine-containing phosphotransfer domain, HPT domain"/>
    <property type="match status" value="1"/>
</dbReference>
<keyword evidence="2" id="KW-0597">Phosphoprotein</keyword>
<evidence type="ECO:0000256" key="1">
    <source>
        <dbReference type="ARBA" id="ARBA00023012"/>
    </source>
</evidence>
<dbReference type="EMBL" id="JAAGOH010000001">
    <property type="protein sequence ID" value="NDY89942.1"/>
    <property type="molecule type" value="Genomic_DNA"/>
</dbReference>
<gene>
    <name evidence="4" type="ORF">G3A44_01900</name>
</gene>
<name>A0A7C9THW9_9BURK</name>
<comment type="caution">
    <text evidence="4">The sequence shown here is derived from an EMBL/GenBank/DDBJ whole genome shotgun (WGS) entry which is preliminary data.</text>
</comment>
<protein>
    <recommendedName>
        <fullName evidence="3">HPt domain-containing protein</fullName>
    </recommendedName>
</protein>
<organism evidence="4 5">
    <name type="scientific">Ideonella livida</name>
    <dbReference type="NCBI Taxonomy" id="2707176"/>
    <lineage>
        <taxon>Bacteria</taxon>
        <taxon>Pseudomonadati</taxon>
        <taxon>Pseudomonadota</taxon>
        <taxon>Betaproteobacteria</taxon>
        <taxon>Burkholderiales</taxon>
        <taxon>Sphaerotilaceae</taxon>
        <taxon>Ideonella</taxon>
    </lineage>
</organism>
<dbReference type="PROSITE" id="PS50894">
    <property type="entry name" value="HPT"/>
    <property type="match status" value="1"/>
</dbReference>
<feature type="domain" description="HPt" evidence="3">
    <location>
        <begin position="59"/>
        <end position="158"/>
    </location>
</feature>
<reference evidence="4 5" key="1">
    <citation type="submission" date="2020-02" db="EMBL/GenBank/DDBJ databases">
        <title>Ideonella bacterium strain TBM-1.</title>
        <authorList>
            <person name="Chen W.-M."/>
        </authorList>
    </citation>
    <scope>NUCLEOTIDE SEQUENCE [LARGE SCALE GENOMIC DNA]</scope>
    <source>
        <strain evidence="4 5">TBM-1</strain>
    </source>
</reference>
<accession>A0A7C9THW9</accession>
<keyword evidence="5" id="KW-1185">Reference proteome</keyword>
<feature type="modified residue" description="Phosphohistidine" evidence="2">
    <location>
        <position position="98"/>
    </location>
</feature>
<dbReference type="GO" id="GO:0000160">
    <property type="term" value="P:phosphorelay signal transduction system"/>
    <property type="evidence" value="ECO:0007669"/>
    <property type="project" value="UniProtKB-KW"/>
</dbReference>
<dbReference type="Pfam" id="PF01627">
    <property type="entry name" value="Hpt"/>
    <property type="match status" value="1"/>
</dbReference>
<evidence type="ECO:0000256" key="2">
    <source>
        <dbReference type="PROSITE-ProRule" id="PRU00110"/>
    </source>
</evidence>
<evidence type="ECO:0000313" key="4">
    <source>
        <dbReference type="EMBL" id="NDY89942.1"/>
    </source>
</evidence>
<dbReference type="Proteomes" id="UP000484255">
    <property type="component" value="Unassembled WGS sequence"/>
</dbReference>
<dbReference type="InterPro" id="IPR008207">
    <property type="entry name" value="Sig_transdc_His_kin_Hpt_dom"/>
</dbReference>
<sequence>MNATADPAVLPERLADLQVDLPGHRPAARPAGRSAAAPAPLSLEPRALGELEALGRHLTPGFVGRVLRAFEASLCDHLDKLGPALAAQDAQAAAACAHALRPSAAQVGAPGLAAACEALELAVRRPGLPPQAVSGLMSTLLAQMQATLPAVARARETWP</sequence>
<evidence type="ECO:0000313" key="5">
    <source>
        <dbReference type="Proteomes" id="UP000484255"/>
    </source>
</evidence>
<dbReference type="RefSeq" id="WP_163455780.1">
    <property type="nucleotide sequence ID" value="NZ_JAAGOH010000001.1"/>
</dbReference>
<dbReference type="GO" id="GO:0004672">
    <property type="term" value="F:protein kinase activity"/>
    <property type="evidence" value="ECO:0007669"/>
    <property type="project" value="UniProtKB-ARBA"/>
</dbReference>
<keyword evidence="1" id="KW-0902">Two-component regulatory system</keyword>
<dbReference type="AlphaFoldDB" id="A0A7C9THW9"/>